<evidence type="ECO:0000313" key="2">
    <source>
        <dbReference type="EMBL" id="AVK77009.1"/>
    </source>
</evidence>
<accession>A0A2U7UEW4</accession>
<dbReference type="Proteomes" id="UP000249758">
    <property type="component" value="Segment"/>
</dbReference>
<sequence length="84" mass="9275">MTTDLRATTVSAADTDQQRHRQPSTDKSPLPLASVGEHQRAPVIDFRHATAERLRAHRQSGAWIRMANGRKVPYPLSGTFLGSP</sequence>
<dbReference type="EMBL" id="MG011691">
    <property type="protein sequence ID" value="AVK77009.1"/>
    <property type="molecule type" value="Genomic_DNA"/>
</dbReference>
<gene>
    <name evidence="2" type="ORF">pmac_cds_321</name>
</gene>
<dbReference type="RefSeq" id="YP_009481005.1">
    <property type="nucleotide sequence ID" value="NC_037665.1"/>
</dbReference>
<feature type="compositionally biased region" description="Polar residues" evidence="1">
    <location>
        <begin position="1"/>
        <end position="15"/>
    </location>
</feature>
<dbReference type="GeneID" id="36841464"/>
<proteinExistence type="predicted"/>
<protein>
    <submittedName>
        <fullName evidence="2">Uncharacterized protein</fullName>
    </submittedName>
</protein>
<reference evidence="2" key="1">
    <citation type="journal article" date="2018" name="Nat. Commun.">
        <title>Diversity and evolution of the emerging Pandoraviridae family.</title>
        <authorList>
            <person name="Legendre M."/>
            <person name="Fabre E."/>
            <person name="Poirot O."/>
            <person name="Jeudy S."/>
            <person name="Lartigue A."/>
            <person name="Alempic J.M."/>
            <person name="Beucher L."/>
            <person name="Philippe N."/>
            <person name="Bertaux L."/>
            <person name="Christo-Foroux E."/>
            <person name="Labadie K."/>
            <person name="Coute Y."/>
            <person name="Abergel C."/>
            <person name="Claverie J.M."/>
        </authorList>
    </citation>
    <scope>NUCLEOTIDE SEQUENCE [LARGE SCALE GENOMIC DNA]</scope>
    <source>
        <strain evidence="2">Macleodensis</strain>
    </source>
</reference>
<name>A0A2U7UEW4_9VIRU</name>
<organism evidence="2">
    <name type="scientific">Pandoravirus macleodensis</name>
    <dbReference type="NCBI Taxonomy" id="2107707"/>
    <lineage>
        <taxon>Viruses</taxon>
        <taxon>Pandoravirus</taxon>
    </lineage>
</organism>
<dbReference type="KEGG" id="vg:36841464"/>
<evidence type="ECO:0000256" key="1">
    <source>
        <dbReference type="SAM" id="MobiDB-lite"/>
    </source>
</evidence>
<feature type="region of interest" description="Disordered" evidence="1">
    <location>
        <begin position="1"/>
        <end position="37"/>
    </location>
</feature>